<keyword evidence="1" id="KW-0472">Membrane</keyword>
<reference evidence="2 3" key="1">
    <citation type="submission" date="2015-08" db="EMBL/GenBank/DDBJ databases">
        <title>Genomes of Isolates from Cabo Rojo, PR.</title>
        <authorList>
            <person name="Sanchez-Nieves R.L."/>
            <person name="Montalvo-Rodriguez R."/>
        </authorList>
    </citation>
    <scope>NUCLEOTIDE SEQUENCE [LARGE SCALE GENOMIC DNA]</scope>
    <source>
        <strain evidence="2 3">5</strain>
    </source>
</reference>
<feature type="transmembrane region" description="Helical" evidence="1">
    <location>
        <begin position="12"/>
        <end position="42"/>
    </location>
</feature>
<dbReference type="EMBL" id="LIST01000008">
    <property type="protein sequence ID" value="KOX95355.1"/>
    <property type="molecule type" value="Genomic_DNA"/>
</dbReference>
<sequence>MHRPGHYGGSLLAYAPVGFLVVAAGAVELAIAGGAVTVAGAMIPDWDQRVPFVRHRGPTHTVWFALLVGTVLGVAGALVGSSMGVGSAIALGGFGFVVGAIIVIGHLLADVLTPMGIRPFEPLRDDTYTLDVAKAANPLANYALLALGAVTSVIAFLAGSVVAGALGV</sequence>
<accession>A0A0M9AQ10</accession>
<evidence type="ECO:0000256" key="1">
    <source>
        <dbReference type="SAM" id="Phobius"/>
    </source>
</evidence>
<protein>
    <submittedName>
        <fullName evidence="2">Metal-dependent hydrolase</fullName>
    </submittedName>
</protein>
<feature type="transmembrane region" description="Helical" evidence="1">
    <location>
        <begin position="142"/>
        <end position="166"/>
    </location>
</feature>
<name>A0A0M9AQ10_9EURY</name>
<feature type="transmembrane region" description="Helical" evidence="1">
    <location>
        <begin position="62"/>
        <end position="81"/>
    </location>
</feature>
<dbReference type="RefSeq" id="WP_053772965.1">
    <property type="nucleotide sequence ID" value="NZ_LIST01000008.1"/>
</dbReference>
<dbReference type="AlphaFoldDB" id="A0A0M9AQ10"/>
<keyword evidence="1" id="KW-0812">Transmembrane</keyword>
<keyword evidence="1" id="KW-1133">Transmembrane helix</keyword>
<evidence type="ECO:0000313" key="3">
    <source>
        <dbReference type="Proteomes" id="UP000037747"/>
    </source>
</evidence>
<keyword evidence="3" id="KW-1185">Reference proteome</keyword>
<evidence type="ECO:0000313" key="2">
    <source>
        <dbReference type="EMBL" id="KOX95355.1"/>
    </source>
</evidence>
<keyword evidence="2" id="KW-0378">Hydrolase</keyword>
<gene>
    <name evidence="2" type="ORF">AMR74_15595</name>
</gene>
<dbReference type="GO" id="GO:0016787">
    <property type="term" value="F:hydrolase activity"/>
    <property type="evidence" value="ECO:0007669"/>
    <property type="project" value="UniProtKB-KW"/>
</dbReference>
<organism evidence="2 3">
    <name type="scientific">Halorubrum tropicale</name>
    <dbReference type="NCBI Taxonomy" id="1765655"/>
    <lineage>
        <taxon>Archaea</taxon>
        <taxon>Methanobacteriati</taxon>
        <taxon>Methanobacteriota</taxon>
        <taxon>Stenosarchaea group</taxon>
        <taxon>Halobacteria</taxon>
        <taxon>Halobacteriales</taxon>
        <taxon>Haloferacaceae</taxon>
        <taxon>Halorubrum</taxon>
    </lineage>
</organism>
<dbReference type="Proteomes" id="UP000037747">
    <property type="component" value="Unassembled WGS sequence"/>
</dbReference>
<proteinExistence type="predicted"/>
<dbReference type="PATRIC" id="fig|1705389.3.peg.116"/>
<dbReference type="Pfam" id="PF04307">
    <property type="entry name" value="YdjM"/>
    <property type="match status" value="1"/>
</dbReference>
<dbReference type="InterPro" id="IPR007404">
    <property type="entry name" value="YdjM-like"/>
</dbReference>
<feature type="transmembrane region" description="Helical" evidence="1">
    <location>
        <begin position="88"/>
        <end position="109"/>
    </location>
</feature>
<comment type="caution">
    <text evidence="2">The sequence shown here is derived from an EMBL/GenBank/DDBJ whole genome shotgun (WGS) entry which is preliminary data.</text>
</comment>